<dbReference type="EMBL" id="FOZW01000004">
    <property type="protein sequence ID" value="SFS71065.1"/>
    <property type="molecule type" value="Genomic_DNA"/>
</dbReference>
<dbReference type="GO" id="GO:0035925">
    <property type="term" value="F:mRNA 3'-UTR AU-rich region binding"/>
    <property type="evidence" value="ECO:0007669"/>
    <property type="project" value="TreeGrafter"/>
</dbReference>
<feature type="domain" description="Enoyl reductase (ER)" evidence="3">
    <location>
        <begin position="14"/>
        <end position="325"/>
    </location>
</feature>
<keyword evidence="2" id="KW-0560">Oxidoreductase</keyword>
<dbReference type="InterPro" id="IPR036291">
    <property type="entry name" value="NAD(P)-bd_dom_sf"/>
</dbReference>
<dbReference type="InterPro" id="IPR013154">
    <property type="entry name" value="ADH-like_N"/>
</dbReference>
<dbReference type="Proteomes" id="UP000199392">
    <property type="component" value="Unassembled WGS sequence"/>
</dbReference>
<dbReference type="FunFam" id="3.40.50.720:FF:000053">
    <property type="entry name" value="Quinone oxidoreductase 1"/>
    <property type="match status" value="1"/>
</dbReference>
<dbReference type="InterPro" id="IPR020843">
    <property type="entry name" value="ER"/>
</dbReference>
<sequence length="328" mass="34763">MAETARTVIIEENGGPEALKLVDWPVGEPGPGEIRIRHKACGLNFIDCYQRSGLYPLQLPHALGMEAAGVIEAVGEGVTHLAPGDRAAYAATPPGAYTEARVMPAAQVCKLPEDISFEEGAAMMLKGLTVQYLFHRTTPLKKGDTVLFHAAAGGVGLIACQWAKSEGIRLIGTAGSDEKCQLALDHGADACINYNTEDFTKRTRELTDGKGVDVVMDSIGASTFIGSLDCLKPLGMMISFGNASGPVEAFNLGILAQKGSLKVTRPTLFAHIADPAACQEMAAMLFGKVSSGAVKIRIDQRFPLAEVAEAHRALEARKTTGQTILTLE</sequence>
<dbReference type="Pfam" id="PF08240">
    <property type="entry name" value="ADH_N"/>
    <property type="match status" value="1"/>
</dbReference>
<dbReference type="RefSeq" id="WP_092423437.1">
    <property type="nucleotide sequence ID" value="NZ_FNCL01000004.1"/>
</dbReference>
<dbReference type="CDD" id="cd05286">
    <property type="entry name" value="QOR2"/>
    <property type="match status" value="1"/>
</dbReference>
<accession>A0A1I6S282</accession>
<dbReference type="Gene3D" id="3.90.180.10">
    <property type="entry name" value="Medium-chain alcohol dehydrogenases, catalytic domain"/>
    <property type="match status" value="1"/>
</dbReference>
<dbReference type="Gene3D" id="3.40.50.720">
    <property type="entry name" value="NAD(P)-binding Rossmann-like Domain"/>
    <property type="match status" value="1"/>
</dbReference>
<dbReference type="GO" id="GO:0008270">
    <property type="term" value="F:zinc ion binding"/>
    <property type="evidence" value="ECO:0007669"/>
    <property type="project" value="InterPro"/>
</dbReference>
<dbReference type="NCBIfam" id="NF008024">
    <property type="entry name" value="PRK10754.1"/>
    <property type="match status" value="1"/>
</dbReference>
<organism evidence="4 5">
    <name type="scientific">Alloyangia pacifica</name>
    <dbReference type="NCBI Taxonomy" id="311180"/>
    <lineage>
        <taxon>Bacteria</taxon>
        <taxon>Pseudomonadati</taxon>
        <taxon>Pseudomonadota</taxon>
        <taxon>Alphaproteobacteria</taxon>
        <taxon>Rhodobacterales</taxon>
        <taxon>Roseobacteraceae</taxon>
        <taxon>Alloyangia</taxon>
    </lineage>
</organism>
<proteinExistence type="predicted"/>
<dbReference type="STRING" id="311180.SAMN04488050_10479"/>
<evidence type="ECO:0000313" key="4">
    <source>
        <dbReference type="EMBL" id="SFS71065.1"/>
    </source>
</evidence>
<gene>
    <name evidence="4" type="ORF">SAMN04488050_10479</name>
</gene>
<evidence type="ECO:0000256" key="2">
    <source>
        <dbReference type="ARBA" id="ARBA00023002"/>
    </source>
</evidence>
<dbReference type="PROSITE" id="PS01162">
    <property type="entry name" value="QOR_ZETA_CRYSTAL"/>
    <property type="match status" value="1"/>
</dbReference>
<dbReference type="InterPro" id="IPR011032">
    <property type="entry name" value="GroES-like_sf"/>
</dbReference>
<dbReference type="SMART" id="SM00829">
    <property type="entry name" value="PKS_ER"/>
    <property type="match status" value="1"/>
</dbReference>
<dbReference type="Pfam" id="PF00107">
    <property type="entry name" value="ADH_zinc_N"/>
    <property type="match status" value="1"/>
</dbReference>
<dbReference type="PANTHER" id="PTHR48106:SF13">
    <property type="entry name" value="QUINONE OXIDOREDUCTASE-RELATED"/>
    <property type="match status" value="1"/>
</dbReference>
<dbReference type="OrthoDB" id="9805883at2"/>
<dbReference type="PANTHER" id="PTHR48106">
    <property type="entry name" value="QUINONE OXIDOREDUCTASE PIG3-RELATED"/>
    <property type="match status" value="1"/>
</dbReference>
<dbReference type="SUPFAM" id="SSF51735">
    <property type="entry name" value="NAD(P)-binding Rossmann-fold domains"/>
    <property type="match status" value="1"/>
</dbReference>
<reference evidence="5" key="1">
    <citation type="submission" date="2016-10" db="EMBL/GenBank/DDBJ databases">
        <authorList>
            <person name="Varghese N."/>
            <person name="Submissions S."/>
        </authorList>
    </citation>
    <scope>NUCLEOTIDE SEQUENCE [LARGE SCALE GENOMIC DNA]</scope>
    <source>
        <strain evidence="5">DSM 26894</strain>
    </source>
</reference>
<dbReference type="GO" id="GO:0005829">
    <property type="term" value="C:cytosol"/>
    <property type="evidence" value="ECO:0007669"/>
    <property type="project" value="TreeGrafter"/>
</dbReference>
<dbReference type="InterPro" id="IPR002364">
    <property type="entry name" value="Quin_OxRdtase/zeta-crystal_CS"/>
</dbReference>
<dbReference type="InterPro" id="IPR047618">
    <property type="entry name" value="QOR-like"/>
</dbReference>
<evidence type="ECO:0000259" key="3">
    <source>
        <dbReference type="SMART" id="SM00829"/>
    </source>
</evidence>
<dbReference type="GO" id="GO:0003960">
    <property type="term" value="F:quinone reductase (NADPH) activity"/>
    <property type="evidence" value="ECO:0007669"/>
    <property type="project" value="InterPro"/>
</dbReference>
<name>A0A1I6S282_9RHOB</name>
<dbReference type="InterPro" id="IPR013149">
    <property type="entry name" value="ADH-like_C"/>
</dbReference>
<protein>
    <submittedName>
        <fullName evidence="4">NADPH2:quinone reductase</fullName>
    </submittedName>
</protein>
<dbReference type="AlphaFoldDB" id="A0A1I6S282"/>
<keyword evidence="1" id="KW-0521">NADP</keyword>
<dbReference type="GO" id="GO:0070402">
    <property type="term" value="F:NADPH binding"/>
    <property type="evidence" value="ECO:0007669"/>
    <property type="project" value="TreeGrafter"/>
</dbReference>
<dbReference type="SUPFAM" id="SSF50129">
    <property type="entry name" value="GroES-like"/>
    <property type="match status" value="1"/>
</dbReference>
<evidence type="ECO:0000313" key="5">
    <source>
        <dbReference type="Proteomes" id="UP000199392"/>
    </source>
</evidence>
<evidence type="ECO:0000256" key="1">
    <source>
        <dbReference type="ARBA" id="ARBA00022857"/>
    </source>
</evidence>
<keyword evidence="5" id="KW-1185">Reference proteome</keyword>